<gene>
    <name evidence="3" type="ORF">AArc1_0116</name>
</gene>
<feature type="region of interest" description="Disordered" evidence="1">
    <location>
        <begin position="139"/>
        <end position="176"/>
    </location>
</feature>
<evidence type="ECO:0000256" key="2">
    <source>
        <dbReference type="SAM" id="Phobius"/>
    </source>
</evidence>
<dbReference type="Proteomes" id="UP000258707">
    <property type="component" value="Chromosome"/>
</dbReference>
<evidence type="ECO:0008006" key="5">
    <source>
        <dbReference type="Google" id="ProtNLM"/>
    </source>
</evidence>
<dbReference type="AlphaFoldDB" id="A0A346PAC4"/>
<sequence>MPDASPPQSVRTGIRRLIETYTPDGALGRVGLSAVAGPVGIYALMLAVGFLVNPWIASVLVVPVAAVAGVFLTVVTVLTLWPLDLSAIGRIDAATEYRNHLETVSESDRQSQAEADASATEQLKTRYRQGELSEEAFERELERALSEDGHGTDERTEPTDRRHRGNERVRETEEGN</sequence>
<feature type="transmembrane region" description="Helical" evidence="2">
    <location>
        <begin position="59"/>
        <end position="81"/>
    </location>
</feature>
<accession>A0A346PAC4</accession>
<proteinExistence type="predicted"/>
<evidence type="ECO:0000313" key="4">
    <source>
        <dbReference type="Proteomes" id="UP000258707"/>
    </source>
</evidence>
<keyword evidence="2" id="KW-1133">Transmembrane helix</keyword>
<keyword evidence="2" id="KW-0812">Transmembrane</keyword>
<dbReference type="GeneID" id="42486291"/>
<organism evidence="3 4">
    <name type="scientific">Natrarchaeobaculum sulfurireducens</name>
    <dbReference type="NCBI Taxonomy" id="2044521"/>
    <lineage>
        <taxon>Archaea</taxon>
        <taxon>Methanobacteriati</taxon>
        <taxon>Methanobacteriota</taxon>
        <taxon>Stenosarchaea group</taxon>
        <taxon>Halobacteria</taxon>
        <taxon>Halobacteriales</taxon>
        <taxon>Natrialbaceae</taxon>
        <taxon>Natrarchaeobaculum</taxon>
    </lineage>
</organism>
<dbReference type="KEGG" id="nan:AArc1_0116"/>
<dbReference type="EMBL" id="CP024047">
    <property type="protein sequence ID" value="AXR76469.1"/>
    <property type="molecule type" value="Genomic_DNA"/>
</dbReference>
<feature type="region of interest" description="Disordered" evidence="1">
    <location>
        <begin position="103"/>
        <end position="122"/>
    </location>
</feature>
<protein>
    <recommendedName>
        <fullName evidence="5">SHOCT domain-containing protein</fullName>
    </recommendedName>
</protein>
<evidence type="ECO:0000313" key="3">
    <source>
        <dbReference type="EMBL" id="AXR76469.1"/>
    </source>
</evidence>
<keyword evidence="2" id="KW-0472">Membrane</keyword>
<dbReference type="RefSeq" id="WP_154670843.1">
    <property type="nucleotide sequence ID" value="NZ_CP024047.1"/>
</dbReference>
<name>A0A346PAC4_9EURY</name>
<evidence type="ECO:0000256" key="1">
    <source>
        <dbReference type="SAM" id="MobiDB-lite"/>
    </source>
</evidence>
<feature type="transmembrane region" description="Helical" evidence="2">
    <location>
        <begin position="30"/>
        <end position="52"/>
    </location>
</feature>
<reference evidence="4" key="1">
    <citation type="submission" date="2017-10" db="EMBL/GenBank/DDBJ databases">
        <title>Phenotypic and genomic properties of facultatively anaerobic sulfur-reducing natronoarchaea from hypersaline soda lakes.</title>
        <authorList>
            <person name="Sorokin D.Y."/>
            <person name="Kublanov I.V."/>
            <person name="Roman P."/>
            <person name="Sinninghe Damste J.S."/>
            <person name="Golyshin P.N."/>
            <person name="Rojo D."/>
            <person name="Ciordia S."/>
            <person name="Mena Md.C."/>
            <person name="Ferrer M."/>
            <person name="Messina E."/>
            <person name="Smedile F."/>
            <person name="La Spada G."/>
            <person name="La Cono V."/>
            <person name="Yakimov M.M."/>
        </authorList>
    </citation>
    <scope>NUCLEOTIDE SEQUENCE [LARGE SCALE GENOMIC DNA]</scope>
    <source>
        <strain evidence="4">AArc1</strain>
    </source>
</reference>